<dbReference type="InterPro" id="IPR005901">
    <property type="entry name" value="GLPGLI"/>
</dbReference>
<dbReference type="RefSeq" id="WP_171596620.1">
    <property type="nucleotide sequence ID" value="NZ_RZNH01000032.1"/>
</dbReference>
<evidence type="ECO:0000313" key="3">
    <source>
        <dbReference type="EMBL" id="NOU61356.1"/>
    </source>
</evidence>
<dbReference type="NCBIfam" id="TIGR01200">
    <property type="entry name" value="GLPGLI"/>
    <property type="match status" value="1"/>
</dbReference>
<reference evidence="3 4" key="1">
    <citation type="submission" date="2018-12" db="EMBL/GenBank/DDBJ databases">
        <title>Marinifilum JC070 sp. nov., a marine bacterium isolated from Yongle Blue Hole in the South China Sea.</title>
        <authorList>
            <person name="Fu T."/>
        </authorList>
    </citation>
    <scope>NUCLEOTIDE SEQUENCE [LARGE SCALE GENOMIC DNA]</scope>
    <source>
        <strain evidence="3 4">JC070</strain>
    </source>
</reference>
<feature type="signal peptide" evidence="2">
    <location>
        <begin position="1"/>
        <end position="19"/>
    </location>
</feature>
<keyword evidence="2" id="KW-0732">Signal</keyword>
<keyword evidence="4" id="KW-1185">Reference proteome</keyword>
<evidence type="ECO:0000313" key="4">
    <source>
        <dbReference type="Proteomes" id="UP000732105"/>
    </source>
</evidence>
<feature type="region of interest" description="Disordered" evidence="1">
    <location>
        <begin position="249"/>
        <end position="280"/>
    </location>
</feature>
<dbReference type="EMBL" id="RZNH01000032">
    <property type="protein sequence ID" value="NOU61356.1"/>
    <property type="molecule type" value="Genomic_DNA"/>
</dbReference>
<name>A0ABX1WZG5_9BACT</name>
<sequence>MFRITLILLLIVFSFSINAQNKIKNHEAIDIAKLRCTYLFTFQRDSTNALKIGSERMDLFIGEKCSRYKSYGRIKMDSMIQDFENRGIPMEIALADISIFPKLKYEHQVYKNFPKGSFSVFDRVHKDKFVYDEPMDCFNWIIKSDTATILSYKCQKAITNYKGRSYEAWFTKEIPLSEGPYKFHGLPGLIVKIADTKNHYSFELLSTIVPPKGTLIYFPTYPTICTTREGLMKVKRDAKQDIIKRLEDMGGSFSDPETREKAKKRAMEKARRRNNPIELL</sequence>
<organism evidence="3 4">
    <name type="scientific">Marinifilum caeruleilacunae</name>
    <dbReference type="NCBI Taxonomy" id="2499076"/>
    <lineage>
        <taxon>Bacteria</taxon>
        <taxon>Pseudomonadati</taxon>
        <taxon>Bacteroidota</taxon>
        <taxon>Bacteroidia</taxon>
        <taxon>Marinilabiliales</taxon>
        <taxon>Marinifilaceae</taxon>
    </lineage>
</organism>
<proteinExistence type="predicted"/>
<evidence type="ECO:0000256" key="1">
    <source>
        <dbReference type="SAM" id="MobiDB-lite"/>
    </source>
</evidence>
<feature type="chain" id="PRO_5047386668" evidence="2">
    <location>
        <begin position="20"/>
        <end position="280"/>
    </location>
</feature>
<feature type="compositionally biased region" description="Basic and acidic residues" evidence="1">
    <location>
        <begin position="256"/>
        <end position="269"/>
    </location>
</feature>
<dbReference type="Proteomes" id="UP000732105">
    <property type="component" value="Unassembled WGS sequence"/>
</dbReference>
<accession>A0ABX1WZG5</accession>
<dbReference type="Pfam" id="PF09697">
    <property type="entry name" value="Porph_ging"/>
    <property type="match status" value="1"/>
</dbReference>
<comment type="caution">
    <text evidence="3">The sequence shown here is derived from an EMBL/GenBank/DDBJ whole genome shotgun (WGS) entry which is preliminary data.</text>
</comment>
<evidence type="ECO:0000256" key="2">
    <source>
        <dbReference type="SAM" id="SignalP"/>
    </source>
</evidence>
<protein>
    <submittedName>
        <fullName evidence="3">GLPGLI family protein</fullName>
    </submittedName>
</protein>
<gene>
    <name evidence="3" type="ORF">ELS83_16230</name>
</gene>